<proteinExistence type="inferred from homology"/>
<gene>
    <name evidence="3" type="ORF">LITE_LOCUS6380</name>
</gene>
<accession>A0AAV0HWL7</accession>
<dbReference type="Proteomes" id="UP001154282">
    <property type="component" value="Unassembled WGS sequence"/>
</dbReference>
<feature type="non-terminal residue" evidence="3">
    <location>
        <position position="1"/>
    </location>
</feature>
<dbReference type="PANTHER" id="PTHR43180">
    <property type="entry name" value="3-OXOACYL-(ACYL-CARRIER-PROTEIN) REDUCTASE (AFU_ORTHOLOGUE AFUA_6G11210)"/>
    <property type="match status" value="1"/>
</dbReference>
<dbReference type="PANTHER" id="PTHR43180:SF45">
    <property type="entry name" value="SECOISOLARICIRESINOL DEHYDROGENASE-LIKE ISOFORM X1"/>
    <property type="match status" value="1"/>
</dbReference>
<dbReference type="InterPro" id="IPR036291">
    <property type="entry name" value="NAD(P)-bd_dom_sf"/>
</dbReference>
<sequence length="179" mass="19422">AHAIGCGVVVLEAKRAALRRSSWALSWRRSGSIGRPRSGLCLAMGDWTLYAGYDVVEAKRAALRRSAGRKLCTSRNSLGDPVLLNGDEWLLDGDDMTAMEEIEAFFFFSPEIQSTASDTASRASLIFSSMVFKVNVFAAFFCAKHAARVMAPEKKGGVILFTASAVTETHGFFAHAYTS</sequence>
<organism evidence="3 4">
    <name type="scientific">Linum tenue</name>
    <dbReference type="NCBI Taxonomy" id="586396"/>
    <lineage>
        <taxon>Eukaryota</taxon>
        <taxon>Viridiplantae</taxon>
        <taxon>Streptophyta</taxon>
        <taxon>Embryophyta</taxon>
        <taxon>Tracheophyta</taxon>
        <taxon>Spermatophyta</taxon>
        <taxon>Magnoliopsida</taxon>
        <taxon>eudicotyledons</taxon>
        <taxon>Gunneridae</taxon>
        <taxon>Pentapetalae</taxon>
        <taxon>rosids</taxon>
        <taxon>fabids</taxon>
        <taxon>Malpighiales</taxon>
        <taxon>Linaceae</taxon>
        <taxon>Linum</taxon>
    </lineage>
</organism>
<evidence type="ECO:0000256" key="1">
    <source>
        <dbReference type="ARBA" id="ARBA00006484"/>
    </source>
</evidence>
<dbReference type="Gene3D" id="3.40.50.720">
    <property type="entry name" value="NAD(P)-binding Rossmann-like Domain"/>
    <property type="match status" value="1"/>
</dbReference>
<evidence type="ECO:0000256" key="2">
    <source>
        <dbReference type="ARBA" id="ARBA00023002"/>
    </source>
</evidence>
<dbReference type="GO" id="GO:0016491">
    <property type="term" value="F:oxidoreductase activity"/>
    <property type="evidence" value="ECO:0007669"/>
    <property type="project" value="UniProtKB-KW"/>
</dbReference>
<comment type="similarity">
    <text evidence="1">Belongs to the short-chain dehydrogenases/reductases (SDR) family.</text>
</comment>
<keyword evidence="4" id="KW-1185">Reference proteome</keyword>
<protein>
    <submittedName>
        <fullName evidence="3">Uncharacterized protein</fullName>
    </submittedName>
</protein>
<reference evidence="3" key="1">
    <citation type="submission" date="2022-08" db="EMBL/GenBank/DDBJ databases">
        <authorList>
            <person name="Gutierrez-Valencia J."/>
        </authorList>
    </citation>
    <scope>NUCLEOTIDE SEQUENCE</scope>
</reference>
<keyword evidence="2" id="KW-0560">Oxidoreductase</keyword>
<name>A0AAV0HWL7_9ROSI</name>
<evidence type="ECO:0000313" key="4">
    <source>
        <dbReference type="Proteomes" id="UP001154282"/>
    </source>
</evidence>
<dbReference type="SUPFAM" id="SSF51735">
    <property type="entry name" value="NAD(P)-binding Rossmann-fold domains"/>
    <property type="match status" value="1"/>
</dbReference>
<dbReference type="EMBL" id="CAMGYJ010000003">
    <property type="protein sequence ID" value="CAI0389686.1"/>
    <property type="molecule type" value="Genomic_DNA"/>
</dbReference>
<evidence type="ECO:0000313" key="3">
    <source>
        <dbReference type="EMBL" id="CAI0389686.1"/>
    </source>
</evidence>
<comment type="caution">
    <text evidence="3">The sequence shown here is derived from an EMBL/GenBank/DDBJ whole genome shotgun (WGS) entry which is preliminary data.</text>
</comment>
<dbReference type="AlphaFoldDB" id="A0AAV0HWL7"/>